<reference evidence="2" key="1">
    <citation type="submission" date="2023-01" db="EMBL/GenBank/DDBJ databases">
        <title>Whole genome sequence of Paucibacter sp. S2-9 isolated from pond sediment.</title>
        <authorList>
            <person name="Jung J.Y."/>
        </authorList>
    </citation>
    <scope>NUCLEOTIDE SEQUENCE</scope>
    <source>
        <strain evidence="2">S2-9</strain>
    </source>
</reference>
<protein>
    <recommendedName>
        <fullName evidence="4">Sel1 repeat family protein</fullName>
    </recommendedName>
</protein>
<dbReference type="KEGG" id="pais:PFX98_24025"/>
<dbReference type="SUPFAM" id="SSF81901">
    <property type="entry name" value="HCP-like"/>
    <property type="match status" value="1"/>
</dbReference>
<gene>
    <name evidence="2" type="ORF">PFX98_24025</name>
</gene>
<dbReference type="SMART" id="SM00671">
    <property type="entry name" value="SEL1"/>
    <property type="match status" value="1"/>
</dbReference>
<evidence type="ECO:0008006" key="4">
    <source>
        <dbReference type="Google" id="ProtNLM"/>
    </source>
</evidence>
<dbReference type="AlphaFoldDB" id="A0AA95ND40"/>
<dbReference type="InterPro" id="IPR011990">
    <property type="entry name" value="TPR-like_helical_dom_sf"/>
</dbReference>
<evidence type="ECO:0000313" key="2">
    <source>
        <dbReference type="EMBL" id="WIT11904.1"/>
    </source>
</evidence>
<keyword evidence="1" id="KW-0732">Signal</keyword>
<dbReference type="Proteomes" id="UP001177769">
    <property type="component" value="Chromosome"/>
</dbReference>
<name>A0AA95ND40_9BURK</name>
<dbReference type="EMBL" id="CP116346">
    <property type="protein sequence ID" value="WIT11904.1"/>
    <property type="molecule type" value="Genomic_DNA"/>
</dbReference>
<sequence>MKSAARQLARLACALSLTAALIPAQAAASPDATRAVVKAIEAKDCVAAVRELNQALAGGTAEALMLGGAMFEQGLCLKPNLERAVRLYMRAADLGGVGARARLTALYASPAAGPDKGAALWWALQAGLPLPAACVVAPGSRADAEAFAKVLTAWPAGQLDACVHVSGLLAVLDADFTIQAAEDAGDGVALDYQPAQGKLNVAYAQLQQEGKELRARITQAGGSMQMQGYANDPSADQLRAKQAEVARGELATQVERVARDALVRFPRPAQVDAGWRIRLRVDGMRSH</sequence>
<dbReference type="InterPro" id="IPR006597">
    <property type="entry name" value="Sel1-like"/>
</dbReference>
<dbReference type="RefSeq" id="WP_285232993.1">
    <property type="nucleotide sequence ID" value="NZ_CP116346.1"/>
</dbReference>
<evidence type="ECO:0000313" key="3">
    <source>
        <dbReference type="Proteomes" id="UP001177769"/>
    </source>
</evidence>
<proteinExistence type="predicted"/>
<dbReference type="Gene3D" id="1.25.40.10">
    <property type="entry name" value="Tetratricopeptide repeat domain"/>
    <property type="match status" value="1"/>
</dbReference>
<accession>A0AA95ND40</accession>
<evidence type="ECO:0000256" key="1">
    <source>
        <dbReference type="SAM" id="SignalP"/>
    </source>
</evidence>
<organism evidence="2 3">
    <name type="scientific">Paucibacter sediminis</name>
    <dbReference type="NCBI Taxonomy" id="3019553"/>
    <lineage>
        <taxon>Bacteria</taxon>
        <taxon>Pseudomonadati</taxon>
        <taxon>Pseudomonadota</taxon>
        <taxon>Betaproteobacteria</taxon>
        <taxon>Burkholderiales</taxon>
        <taxon>Sphaerotilaceae</taxon>
        <taxon>Roseateles</taxon>
    </lineage>
</organism>
<feature type="signal peptide" evidence="1">
    <location>
        <begin position="1"/>
        <end position="28"/>
    </location>
</feature>
<keyword evidence="3" id="KW-1185">Reference proteome</keyword>
<feature type="chain" id="PRO_5041638616" description="Sel1 repeat family protein" evidence="1">
    <location>
        <begin position="29"/>
        <end position="287"/>
    </location>
</feature>